<dbReference type="Proteomes" id="UP000580474">
    <property type="component" value="Unassembled WGS sequence"/>
</dbReference>
<dbReference type="AlphaFoldDB" id="A0A840NA38"/>
<reference evidence="1 2" key="1">
    <citation type="submission" date="2020-08" db="EMBL/GenBank/DDBJ databases">
        <title>Sequencing the genomes of 1000 actinobacteria strains.</title>
        <authorList>
            <person name="Klenk H.-P."/>
        </authorList>
    </citation>
    <scope>NUCLEOTIDE SEQUENCE [LARGE SCALE GENOMIC DNA]</scope>
    <source>
        <strain evidence="1 2">DSM 45582</strain>
    </source>
</reference>
<evidence type="ECO:0000313" key="1">
    <source>
        <dbReference type="EMBL" id="MBB5067701.1"/>
    </source>
</evidence>
<dbReference type="EMBL" id="JACHIV010000001">
    <property type="protein sequence ID" value="MBB5067701.1"/>
    <property type="molecule type" value="Genomic_DNA"/>
</dbReference>
<comment type="caution">
    <text evidence="1">The sequence shown here is derived from an EMBL/GenBank/DDBJ whole genome shotgun (WGS) entry which is preliminary data.</text>
</comment>
<sequence length="138" mass="14891">MAAGGLLAGLVLSGCAGYQTDPGVQHHAPSASRDDIITKIGFVSQDQCFTRPAQHGTERCERYVAQVRNIALSATEPTEHPPQVIASAHELQQRVERLLRRGCFPPNPETEQVCTHDLITLDRALGDLRTALTATPPG</sequence>
<protein>
    <submittedName>
        <fullName evidence="1">Uncharacterized protein</fullName>
    </submittedName>
</protein>
<accession>A0A840NA38</accession>
<keyword evidence="2" id="KW-1185">Reference proteome</keyword>
<dbReference type="RefSeq" id="WP_184477403.1">
    <property type="nucleotide sequence ID" value="NZ_JACHIV010000001.1"/>
</dbReference>
<proteinExistence type="predicted"/>
<gene>
    <name evidence="1" type="ORF">BJ969_000789</name>
</gene>
<organism evidence="1 2">
    <name type="scientific">Saccharopolyspora gloriosae</name>
    <dbReference type="NCBI Taxonomy" id="455344"/>
    <lineage>
        <taxon>Bacteria</taxon>
        <taxon>Bacillati</taxon>
        <taxon>Actinomycetota</taxon>
        <taxon>Actinomycetes</taxon>
        <taxon>Pseudonocardiales</taxon>
        <taxon>Pseudonocardiaceae</taxon>
        <taxon>Saccharopolyspora</taxon>
    </lineage>
</organism>
<name>A0A840NA38_9PSEU</name>
<evidence type="ECO:0000313" key="2">
    <source>
        <dbReference type="Proteomes" id="UP000580474"/>
    </source>
</evidence>